<dbReference type="PATRIC" id="fig|398512.5.peg.692"/>
<dbReference type="InterPro" id="IPR003593">
    <property type="entry name" value="AAA+_ATPase"/>
</dbReference>
<evidence type="ECO:0000256" key="4">
    <source>
        <dbReference type="ARBA" id="ARBA00022884"/>
    </source>
</evidence>
<keyword evidence="9" id="KW-0963">Cytoplasm</keyword>
<dbReference type="PROSITE" id="PS00300">
    <property type="entry name" value="SRP54"/>
    <property type="match status" value="1"/>
</dbReference>
<dbReference type="InterPro" id="IPR022941">
    <property type="entry name" value="SRP54"/>
</dbReference>
<feature type="binding site" evidence="9">
    <location>
        <begin position="191"/>
        <end position="195"/>
    </location>
    <ligand>
        <name>GTP</name>
        <dbReference type="ChEBI" id="CHEBI:37565"/>
    </ligand>
</feature>
<dbReference type="Gene3D" id="3.40.50.300">
    <property type="entry name" value="P-loop containing nucleotide triphosphate hydrolases"/>
    <property type="match status" value="1"/>
</dbReference>
<dbReference type="Pfam" id="PF02881">
    <property type="entry name" value="SRP54_N"/>
    <property type="match status" value="1"/>
</dbReference>
<feature type="binding site" evidence="9">
    <location>
        <begin position="249"/>
        <end position="252"/>
    </location>
    <ligand>
        <name>GTP</name>
        <dbReference type="ChEBI" id="CHEBI:37565"/>
    </ligand>
</feature>
<dbReference type="CDD" id="cd18539">
    <property type="entry name" value="SRP_G"/>
    <property type="match status" value="1"/>
</dbReference>
<comment type="caution">
    <text evidence="11">The sequence shown here is derived from an EMBL/GenBank/DDBJ whole genome shotgun (WGS) entry which is preliminary data.</text>
</comment>
<dbReference type="Proteomes" id="UP000036923">
    <property type="component" value="Unassembled WGS sequence"/>
</dbReference>
<evidence type="ECO:0000259" key="10">
    <source>
        <dbReference type="PROSITE" id="PS00300"/>
    </source>
</evidence>
<organism evidence="11 12">
    <name type="scientific">Pseudobacteroides cellulosolvens ATCC 35603 = DSM 2933</name>
    <dbReference type="NCBI Taxonomy" id="398512"/>
    <lineage>
        <taxon>Bacteria</taxon>
        <taxon>Bacillati</taxon>
        <taxon>Bacillota</taxon>
        <taxon>Clostridia</taxon>
        <taxon>Eubacteriales</taxon>
        <taxon>Oscillospiraceae</taxon>
        <taxon>Pseudobacteroides</taxon>
    </lineage>
</organism>
<dbReference type="SMART" id="SM00962">
    <property type="entry name" value="SRP54"/>
    <property type="match status" value="1"/>
</dbReference>
<comment type="subunit">
    <text evidence="9">Part of the signal recognition particle protein translocation system, which is composed of SRP and FtsY.</text>
</comment>
<evidence type="ECO:0000256" key="9">
    <source>
        <dbReference type="HAMAP-Rule" id="MF_00306"/>
    </source>
</evidence>
<dbReference type="EMBL" id="LGTC01000001">
    <property type="protein sequence ID" value="KNY25407.1"/>
    <property type="molecule type" value="Genomic_DNA"/>
</dbReference>
<dbReference type="InterPro" id="IPR042101">
    <property type="entry name" value="SRP54_N_sf"/>
</dbReference>
<dbReference type="RefSeq" id="WP_036942967.1">
    <property type="nucleotide sequence ID" value="NZ_JQKC01000020.1"/>
</dbReference>
<sequence>MVFEGLSGKLQEAVNKLRGKGRVSEKDVKEMMREIKLALLEADVNFKVVKDFIGKVSERSVGQDVLESLTPGQQIIKIVHEELIELLGRESSKVTFSPKSPTVFMMVGLQGSGKTTTSGKLASLLRKQNAKKPLLVACDVYRPAAIKQLEVVGGQLNIPVFNMGDKVNPVEIAKAAIEHARLKLYDLVIIDTAGRLHIDEELMNELVGIKKAVMPQEILLVIDAMTGQDAVNVSQSFDEKLGVDGIILTKLDGDTRGGAALSVKAVTGKPIKFAGMGEKLSDLEPFFPDRMASRILGMGDVLSLIEKAQDAFDEKKALELEKKMRTMQFTFEDFLDQMQQIKKMGPLTQILGMLPGVNTKALEGAGLDEKKMGRVEAIIKSMTRQERNDPAIINGSRRKRIAFGSGTTIQEVNKLLKEFEEMKKLMKAMGDMSKFGKKGKGRFRMPF</sequence>
<dbReference type="FunFam" id="3.40.50.300:FF:000022">
    <property type="entry name" value="Signal recognition particle 54 kDa subunit"/>
    <property type="match status" value="1"/>
</dbReference>
<comment type="function">
    <text evidence="9">Involved in targeting and insertion of nascent membrane proteins into the cytoplasmic membrane. Binds to the hydrophobic signal sequence of the ribosome-nascent chain (RNC) as it emerges from the ribosomes. The SRP-RNC complex is then targeted to the cytoplasmic membrane where it interacts with the SRP receptor FtsY.</text>
</comment>
<dbReference type="InterPro" id="IPR004780">
    <property type="entry name" value="SRP"/>
</dbReference>
<dbReference type="Pfam" id="PF02978">
    <property type="entry name" value="SRP_SPB"/>
    <property type="match status" value="1"/>
</dbReference>
<evidence type="ECO:0000256" key="7">
    <source>
        <dbReference type="ARBA" id="ARBA00023274"/>
    </source>
</evidence>
<name>A0A0L6JIX9_9FIRM</name>
<comment type="subcellular location">
    <subcellularLocation>
        <location evidence="9">Cytoplasm</location>
    </subcellularLocation>
    <text evidence="9">The SRP-RNC complex is targeted to the cytoplasmic membrane.</text>
</comment>
<dbReference type="GO" id="GO:0008312">
    <property type="term" value="F:7S RNA binding"/>
    <property type="evidence" value="ECO:0007669"/>
    <property type="project" value="InterPro"/>
</dbReference>
<accession>A0A0L6JIX9</accession>
<comment type="similarity">
    <text evidence="1 9">Belongs to the GTP-binding SRP family. SRP54 subfamily.</text>
</comment>
<dbReference type="Pfam" id="PF00448">
    <property type="entry name" value="SRP54"/>
    <property type="match status" value="1"/>
</dbReference>
<keyword evidence="5 9" id="KW-0342">GTP-binding</keyword>
<keyword evidence="3 9" id="KW-0378">Hydrolase</keyword>
<dbReference type="PANTHER" id="PTHR11564:SF5">
    <property type="entry name" value="SIGNAL RECOGNITION PARTICLE SUBUNIT SRP54"/>
    <property type="match status" value="1"/>
</dbReference>
<dbReference type="SUPFAM" id="SSF47446">
    <property type="entry name" value="Signal peptide-binding domain"/>
    <property type="match status" value="1"/>
</dbReference>
<gene>
    <name evidence="9" type="primary">ffh</name>
    <name evidence="11" type="ORF">Bccel_0667</name>
</gene>
<dbReference type="HAMAP" id="MF_00306">
    <property type="entry name" value="SRP54"/>
    <property type="match status" value="1"/>
</dbReference>
<dbReference type="GO" id="GO:0006614">
    <property type="term" value="P:SRP-dependent cotranslational protein targeting to membrane"/>
    <property type="evidence" value="ECO:0007669"/>
    <property type="project" value="InterPro"/>
</dbReference>
<dbReference type="Gene3D" id="1.10.260.30">
    <property type="entry name" value="Signal recognition particle, SRP54 subunit, M-domain"/>
    <property type="match status" value="1"/>
</dbReference>
<evidence type="ECO:0000313" key="12">
    <source>
        <dbReference type="Proteomes" id="UP000036923"/>
    </source>
</evidence>
<dbReference type="GO" id="GO:0003924">
    <property type="term" value="F:GTPase activity"/>
    <property type="evidence" value="ECO:0007669"/>
    <property type="project" value="UniProtKB-UniRule"/>
</dbReference>
<keyword evidence="7 9" id="KW-0687">Ribonucleoprotein</keyword>
<dbReference type="EC" id="3.6.5.4" evidence="9"/>
<dbReference type="NCBIfam" id="TIGR00959">
    <property type="entry name" value="ffh"/>
    <property type="match status" value="1"/>
</dbReference>
<dbReference type="SUPFAM" id="SSF52540">
    <property type="entry name" value="P-loop containing nucleoside triphosphate hydrolases"/>
    <property type="match status" value="1"/>
</dbReference>
<dbReference type="InterPro" id="IPR013822">
    <property type="entry name" value="Signal_recog_particl_SRP54_hlx"/>
</dbReference>
<evidence type="ECO:0000256" key="8">
    <source>
        <dbReference type="ARBA" id="ARBA00048027"/>
    </source>
</evidence>
<keyword evidence="4 9" id="KW-0694">RNA-binding</keyword>
<evidence type="ECO:0000256" key="2">
    <source>
        <dbReference type="ARBA" id="ARBA00022741"/>
    </source>
</evidence>
<evidence type="ECO:0000256" key="5">
    <source>
        <dbReference type="ARBA" id="ARBA00023134"/>
    </source>
</evidence>
<evidence type="ECO:0000256" key="3">
    <source>
        <dbReference type="ARBA" id="ARBA00022801"/>
    </source>
</evidence>
<dbReference type="InterPro" id="IPR027417">
    <property type="entry name" value="P-loop_NTPase"/>
</dbReference>
<dbReference type="AlphaFoldDB" id="A0A0L6JIX9"/>
<dbReference type="PANTHER" id="PTHR11564">
    <property type="entry name" value="SIGNAL RECOGNITION PARTICLE 54K PROTEIN SRP54"/>
    <property type="match status" value="1"/>
</dbReference>
<dbReference type="InterPro" id="IPR036891">
    <property type="entry name" value="Signal_recog_part_SRP54_M_sf"/>
</dbReference>
<feature type="binding site" evidence="9">
    <location>
        <begin position="108"/>
        <end position="115"/>
    </location>
    <ligand>
        <name>GTP</name>
        <dbReference type="ChEBI" id="CHEBI:37565"/>
    </ligand>
</feature>
<dbReference type="eggNOG" id="COG0541">
    <property type="taxonomic scope" value="Bacteria"/>
</dbReference>
<comment type="domain">
    <text evidence="9">Composed of three domains: the N-terminal N domain, which is responsible for interactions with the ribosome, the central G domain, which binds GTP, and the C-terminal M domain, which binds the RNA and the signal sequence of the RNC.</text>
</comment>
<dbReference type="GO" id="GO:0048500">
    <property type="term" value="C:signal recognition particle"/>
    <property type="evidence" value="ECO:0007669"/>
    <property type="project" value="UniProtKB-UniRule"/>
</dbReference>
<proteinExistence type="inferred from homology"/>
<keyword evidence="12" id="KW-1185">Reference proteome</keyword>
<dbReference type="SMART" id="SM00963">
    <property type="entry name" value="SRP54_N"/>
    <property type="match status" value="1"/>
</dbReference>
<feature type="domain" description="SRP54-type proteins GTP-binding" evidence="10">
    <location>
        <begin position="270"/>
        <end position="283"/>
    </location>
</feature>
<dbReference type="InterPro" id="IPR004125">
    <property type="entry name" value="Signal_recog_particle_SRP54_M"/>
</dbReference>
<dbReference type="OrthoDB" id="9804720at2"/>
<evidence type="ECO:0000313" key="11">
    <source>
        <dbReference type="EMBL" id="KNY25407.1"/>
    </source>
</evidence>
<comment type="catalytic activity">
    <reaction evidence="8 9">
        <text>GTP + H2O = GDP + phosphate + H(+)</text>
        <dbReference type="Rhea" id="RHEA:19669"/>
        <dbReference type="ChEBI" id="CHEBI:15377"/>
        <dbReference type="ChEBI" id="CHEBI:15378"/>
        <dbReference type="ChEBI" id="CHEBI:37565"/>
        <dbReference type="ChEBI" id="CHEBI:43474"/>
        <dbReference type="ChEBI" id="CHEBI:58189"/>
        <dbReference type="EC" id="3.6.5.4"/>
    </reaction>
</comment>
<dbReference type="SMART" id="SM00382">
    <property type="entry name" value="AAA"/>
    <property type="match status" value="1"/>
</dbReference>
<dbReference type="STRING" id="398512.Bccel_0667"/>
<evidence type="ECO:0000256" key="1">
    <source>
        <dbReference type="ARBA" id="ARBA00005450"/>
    </source>
</evidence>
<keyword evidence="2 9" id="KW-0547">Nucleotide-binding</keyword>
<evidence type="ECO:0000256" key="6">
    <source>
        <dbReference type="ARBA" id="ARBA00023135"/>
    </source>
</evidence>
<dbReference type="GO" id="GO:0005525">
    <property type="term" value="F:GTP binding"/>
    <property type="evidence" value="ECO:0007669"/>
    <property type="project" value="UniProtKB-UniRule"/>
</dbReference>
<dbReference type="Gene3D" id="1.20.120.140">
    <property type="entry name" value="Signal recognition particle SRP54, nucleotide-binding domain"/>
    <property type="match status" value="1"/>
</dbReference>
<reference evidence="12" key="1">
    <citation type="submission" date="2015-07" db="EMBL/GenBank/DDBJ databases">
        <title>Near-Complete Genome Sequence of the Cellulolytic Bacterium Bacteroides (Pseudobacteroides) cellulosolvens ATCC 35603.</title>
        <authorList>
            <person name="Dassa B."/>
            <person name="Utturkar S.M."/>
            <person name="Klingeman D.M."/>
            <person name="Hurt R.A."/>
            <person name="Keller M."/>
            <person name="Xu J."/>
            <person name="Reddy Y.H.K."/>
            <person name="Borovok I."/>
            <person name="Grinberg I.R."/>
            <person name="Lamed R."/>
            <person name="Zhivin O."/>
            <person name="Bayer E.A."/>
            <person name="Brown S.D."/>
        </authorList>
    </citation>
    <scope>NUCLEOTIDE SEQUENCE [LARGE SCALE GENOMIC DNA]</scope>
    <source>
        <strain evidence="12">DSM 2933</strain>
    </source>
</reference>
<keyword evidence="6 9" id="KW-0733">Signal recognition particle</keyword>
<dbReference type="InterPro" id="IPR000897">
    <property type="entry name" value="SRP54_GTPase_dom"/>
</dbReference>
<protein>
    <recommendedName>
        <fullName evidence="9">Signal recognition particle protein</fullName>
        <ecNumber evidence="9">3.6.5.4</ecNumber>
    </recommendedName>
    <alternativeName>
        <fullName evidence="9">Fifty-four homolog</fullName>
    </alternativeName>
</protein>